<evidence type="ECO:0000313" key="1">
    <source>
        <dbReference type="EMBL" id="CDG67950.1"/>
    </source>
</evidence>
<proteinExistence type="evidence at transcript level"/>
<dbReference type="PANTHER" id="PTHR14540:SF2">
    <property type="entry name" value="INTEGRATOR COMPLEX SUBUNIT 15"/>
    <property type="match status" value="1"/>
</dbReference>
<sequence length="434" mass="49877">MMMMSEFGENIWDISSWTSDVVWKDAHLHRYFDTLPFNECIKEVIDLAQTYFESIHRAYDDDEEGAVEPDFPYLDILVLITEEYLYGFFFQVVTPLQELQLLETLCRYFQESKLDPVRYLVFDCLFGLPGENLDLQIGILEHKMTLMCKLSSMAVGTACGNVLNCIAVWMHSYGSQLGRGARVAYFIVNDYCYICPKAIDAVKNVVNVSPVFAYQFIVALSHHYVDAKQDDDNDDLIPPASLIEILATWIIEQPNICSVKVPSVFLELPSIHKFVYSDNEKNFDLCPIFSYMEWCLLEPFLRHQTLSDVAIKKKSYSMLHYGFLKFMSSEKSISAMALNDSDGEIEPGELLEENDGVDLLKKSDVLFLLNVVKKSIQKYPDALEEHKQEAVDKLLQILQVAKWAGCYDFPPKQLIPFFVDLPKTRLLTLILSTW</sequence>
<gene>
    <name evidence="1" type="primary">C7orf26</name>
</gene>
<dbReference type="Pfam" id="PF14964">
    <property type="entry name" value="INTS15"/>
    <property type="match status" value="1"/>
</dbReference>
<dbReference type="OMA" id="MEWCLLE"/>
<dbReference type="InterPro" id="IPR027844">
    <property type="entry name" value="INTS15"/>
</dbReference>
<dbReference type="PANTHER" id="PTHR14540">
    <property type="entry name" value="INTEGRATOR COMPLEX SUBUNIT 15"/>
    <property type="match status" value="1"/>
</dbReference>
<dbReference type="OrthoDB" id="5861309at2759"/>
<protein>
    <submittedName>
        <fullName evidence="1">Uncharacterized protein C7orf26</fullName>
    </submittedName>
</protein>
<reference evidence="1" key="1">
    <citation type="journal article" date="2013" name="Genome Biol. Evol.">
        <title>Punctuated emergences of genetic and phenotypic innovations in eumetazoan, bilaterian, euteleostome, and hominidae ancestors.</title>
        <authorList>
            <person name="Wenger Y."/>
            <person name="Galliot B."/>
        </authorList>
    </citation>
    <scope>NUCLEOTIDE SEQUENCE</scope>
    <source>
        <tissue evidence="1">Whole animals</tissue>
    </source>
</reference>
<organism evidence="1">
    <name type="scientific">Hydra vulgaris</name>
    <name type="common">Hydra</name>
    <name type="synonym">Hydra attenuata</name>
    <dbReference type="NCBI Taxonomy" id="6087"/>
    <lineage>
        <taxon>Eukaryota</taxon>
        <taxon>Metazoa</taxon>
        <taxon>Cnidaria</taxon>
        <taxon>Hydrozoa</taxon>
        <taxon>Hydroidolina</taxon>
        <taxon>Anthoathecata</taxon>
        <taxon>Aplanulata</taxon>
        <taxon>Hydridae</taxon>
        <taxon>Hydra</taxon>
    </lineage>
</organism>
<accession>T2M7P3</accession>
<dbReference type="AlphaFoldDB" id="T2M7P3"/>
<name>T2M7P3_HYDVU</name>
<dbReference type="EMBL" id="HAAD01001718">
    <property type="protein sequence ID" value="CDG67950.1"/>
    <property type="molecule type" value="mRNA"/>
</dbReference>